<evidence type="ECO:0000256" key="1">
    <source>
        <dbReference type="SAM" id="SignalP"/>
    </source>
</evidence>
<proteinExistence type="predicted"/>
<gene>
    <name evidence="2" type="ORF">EDD18DRAFT_1111458</name>
</gene>
<evidence type="ECO:0000313" key="2">
    <source>
        <dbReference type="EMBL" id="KAK0485508.1"/>
    </source>
</evidence>
<feature type="chain" id="PRO_5041389977" evidence="1">
    <location>
        <begin position="22"/>
        <end position="227"/>
    </location>
</feature>
<reference evidence="2" key="1">
    <citation type="submission" date="2023-06" db="EMBL/GenBank/DDBJ databases">
        <authorList>
            <consortium name="Lawrence Berkeley National Laboratory"/>
            <person name="Ahrendt S."/>
            <person name="Sahu N."/>
            <person name="Indic B."/>
            <person name="Wong-Bajracharya J."/>
            <person name="Merenyi Z."/>
            <person name="Ke H.-M."/>
            <person name="Monk M."/>
            <person name="Kocsube S."/>
            <person name="Drula E."/>
            <person name="Lipzen A."/>
            <person name="Balint B."/>
            <person name="Henrissat B."/>
            <person name="Andreopoulos B."/>
            <person name="Martin F.M."/>
            <person name="Harder C.B."/>
            <person name="Rigling D."/>
            <person name="Ford K.L."/>
            <person name="Foster G.D."/>
            <person name="Pangilinan J."/>
            <person name="Papanicolaou A."/>
            <person name="Barry K."/>
            <person name="LaButti K."/>
            <person name="Viragh M."/>
            <person name="Koriabine M."/>
            <person name="Yan M."/>
            <person name="Riley R."/>
            <person name="Champramary S."/>
            <person name="Plett K.L."/>
            <person name="Tsai I.J."/>
            <person name="Slot J."/>
            <person name="Sipos G."/>
            <person name="Plett J."/>
            <person name="Nagy L.G."/>
            <person name="Grigoriev I.V."/>
        </authorList>
    </citation>
    <scope>NUCLEOTIDE SEQUENCE</scope>
    <source>
        <strain evidence="2">HWK02</strain>
    </source>
</reference>
<protein>
    <submittedName>
        <fullName evidence="2">Uncharacterized protein</fullName>
    </submittedName>
</protein>
<dbReference type="Proteomes" id="UP001175228">
    <property type="component" value="Unassembled WGS sequence"/>
</dbReference>
<feature type="signal peptide" evidence="1">
    <location>
        <begin position="1"/>
        <end position="21"/>
    </location>
</feature>
<name>A0AA39PJM6_9AGAR</name>
<accession>A0AA39PJM6</accession>
<dbReference type="EMBL" id="JAUEPU010000050">
    <property type="protein sequence ID" value="KAK0485508.1"/>
    <property type="molecule type" value="Genomic_DNA"/>
</dbReference>
<dbReference type="AlphaFoldDB" id="A0AA39PJM6"/>
<keyword evidence="1" id="KW-0732">Signal</keyword>
<comment type="caution">
    <text evidence="2">The sequence shown here is derived from an EMBL/GenBank/DDBJ whole genome shotgun (WGS) entry which is preliminary data.</text>
</comment>
<keyword evidence="3" id="KW-1185">Reference proteome</keyword>
<sequence length="227" mass="26839">MRVRQLMWSMICILMVREISHLHSHFNLSLLRMRMGENVFWSIAHSDPYKAVSWDRLHAYHLGVFRHLLNCLLEHIENIPGAEKHHAKVVIDKFINNFPRWKDFMHFTNQLLFAAHSVLSKATNPNAYLLLKVIRSYLELDIIEEGRHLLQVFEATLKVHTQQHLFDDIIAKGATKNYNTKVNESMHGPLKKTYQTQTNFKNVSEQYSNMIFKILMTDHRYKIAMQL</sequence>
<evidence type="ECO:0000313" key="3">
    <source>
        <dbReference type="Proteomes" id="UP001175228"/>
    </source>
</evidence>
<organism evidence="2 3">
    <name type="scientific">Armillaria luteobubalina</name>
    <dbReference type="NCBI Taxonomy" id="153913"/>
    <lineage>
        <taxon>Eukaryota</taxon>
        <taxon>Fungi</taxon>
        <taxon>Dikarya</taxon>
        <taxon>Basidiomycota</taxon>
        <taxon>Agaricomycotina</taxon>
        <taxon>Agaricomycetes</taxon>
        <taxon>Agaricomycetidae</taxon>
        <taxon>Agaricales</taxon>
        <taxon>Marasmiineae</taxon>
        <taxon>Physalacriaceae</taxon>
        <taxon>Armillaria</taxon>
    </lineage>
</organism>